<gene>
    <name evidence="1" type="ORF">SAMN00017405_0399</name>
</gene>
<dbReference type="RefSeq" id="WP_242941981.1">
    <property type="nucleotide sequence ID" value="NZ_FWWT01000022.1"/>
</dbReference>
<reference evidence="1 2" key="1">
    <citation type="submission" date="2017-04" db="EMBL/GenBank/DDBJ databases">
        <authorList>
            <person name="Afonso C.L."/>
            <person name="Miller P.J."/>
            <person name="Scott M.A."/>
            <person name="Spackman E."/>
            <person name="Goraichik I."/>
            <person name="Dimitrov K.M."/>
            <person name="Suarez D.L."/>
            <person name="Swayne D.E."/>
        </authorList>
    </citation>
    <scope>NUCLEOTIDE SEQUENCE [LARGE SCALE GENOMIC DNA]</scope>
    <source>
        <strain evidence="1 2">DSM 11270</strain>
    </source>
</reference>
<evidence type="ECO:0000313" key="1">
    <source>
        <dbReference type="EMBL" id="SMB95428.1"/>
    </source>
</evidence>
<dbReference type="AlphaFoldDB" id="A0A1W1VPZ7"/>
<dbReference type="NCBIfam" id="TIGR01538">
    <property type="entry name" value="portal_SPP1"/>
    <property type="match status" value="1"/>
</dbReference>
<name>A0A1W1VPZ7_DESTI</name>
<keyword evidence="2" id="KW-1185">Reference proteome</keyword>
<dbReference type="Pfam" id="PF05133">
    <property type="entry name" value="SPP1_portal"/>
    <property type="match status" value="1"/>
</dbReference>
<sequence length="472" mass="55477">MFTWNELIKQKIINESKISNEAIIKDLINKHDTSQMLEGEKYYKNENKILKRRMYFYQDGAKTEDFTKENHRLPHNWHKMLVDQKVAYLVGKPVIFQCEENQKEYENRLNLILGEEWDDTLTELAKNSSNKGTEWLHVYINEEGKFKFIIIPAEEVIPIYDTSLQENLEAALRYYLVEVNGKERIRAEWWTRHNVTFYIETESGDFILDDIELNNPDSHFYYNEVGYGWGKVPFIEFPNNEERLSDLTFYKELIDEYDLSISDLANNLAEVQEIITILKGYEGTDLAEFKENLRYYKAIKVSAETGSGVDKLELNIPIEAKKEMVDRLEENIFIFGQGVNMKTDRFGNSPSGVSLKFLYSLLDLKASIMERKFRKSLKRILWFTTEYINIVENRNYDNTIVQVTFRKTMITNNKEDVEIASQSKGVISDETIVANHPWVEDVSIELERLKKESAETVKNLDDIDRFIRKGVN</sequence>
<organism evidence="1 2">
    <name type="scientific">Desulfonispora thiosulfatigenes DSM 11270</name>
    <dbReference type="NCBI Taxonomy" id="656914"/>
    <lineage>
        <taxon>Bacteria</taxon>
        <taxon>Bacillati</taxon>
        <taxon>Bacillota</taxon>
        <taxon>Clostridia</taxon>
        <taxon>Eubacteriales</taxon>
        <taxon>Peptococcaceae</taxon>
        <taxon>Desulfonispora</taxon>
    </lineage>
</organism>
<accession>A0A1W1VPZ7</accession>
<protein>
    <submittedName>
        <fullName evidence="1">Phage portal protein, SPP1 family</fullName>
    </submittedName>
</protein>
<dbReference type="Proteomes" id="UP000192731">
    <property type="component" value="Unassembled WGS sequence"/>
</dbReference>
<dbReference type="InterPro" id="IPR021145">
    <property type="entry name" value="Portal_protein_SPP1_Gp6-like"/>
</dbReference>
<evidence type="ECO:0000313" key="2">
    <source>
        <dbReference type="Proteomes" id="UP000192731"/>
    </source>
</evidence>
<dbReference type="InterPro" id="IPR006428">
    <property type="entry name" value="Portal_SPP1-type"/>
</dbReference>
<dbReference type="STRING" id="656914.SAMN00017405_0399"/>
<dbReference type="EMBL" id="FWWT01000022">
    <property type="protein sequence ID" value="SMB95428.1"/>
    <property type="molecule type" value="Genomic_DNA"/>
</dbReference>
<proteinExistence type="predicted"/>